<organism evidence="1 2">
    <name type="scientific">Calidris pygmaea</name>
    <name type="common">Spoon-billed sandpiper</name>
    <dbReference type="NCBI Taxonomy" id="425635"/>
    <lineage>
        <taxon>Eukaryota</taxon>
        <taxon>Metazoa</taxon>
        <taxon>Chordata</taxon>
        <taxon>Craniata</taxon>
        <taxon>Vertebrata</taxon>
        <taxon>Euteleostomi</taxon>
        <taxon>Archelosauria</taxon>
        <taxon>Archosauria</taxon>
        <taxon>Dinosauria</taxon>
        <taxon>Saurischia</taxon>
        <taxon>Theropoda</taxon>
        <taxon>Coelurosauria</taxon>
        <taxon>Aves</taxon>
        <taxon>Neognathae</taxon>
        <taxon>Neoaves</taxon>
        <taxon>Charadriiformes</taxon>
        <taxon>Scolopacidae</taxon>
        <taxon>Calidris</taxon>
    </lineage>
</organism>
<sequence length="59" mass="6766">IYLELLSATTLQNSLSLTLLLKLTCPQQITHLLALHLIFLFDRNRSLLKAPILNEEHNL</sequence>
<reference evidence="1" key="1">
    <citation type="submission" date="2025-08" db="UniProtKB">
        <authorList>
            <consortium name="Ensembl"/>
        </authorList>
    </citation>
    <scope>IDENTIFICATION</scope>
</reference>
<evidence type="ECO:0000313" key="1">
    <source>
        <dbReference type="Ensembl" id="ENSCPGP00000013124.1"/>
    </source>
</evidence>
<proteinExistence type="predicted"/>
<evidence type="ECO:0000313" key="2">
    <source>
        <dbReference type="Proteomes" id="UP000694419"/>
    </source>
</evidence>
<reference evidence="1" key="2">
    <citation type="submission" date="2025-09" db="UniProtKB">
        <authorList>
            <consortium name="Ensembl"/>
        </authorList>
    </citation>
    <scope>IDENTIFICATION</scope>
</reference>
<dbReference type="AlphaFoldDB" id="A0A8C3JSE3"/>
<name>A0A8C3JSE3_9CHAR</name>
<protein>
    <submittedName>
        <fullName evidence="1">Uncharacterized protein</fullName>
    </submittedName>
</protein>
<accession>A0A8C3JSE3</accession>
<dbReference type="Ensembl" id="ENSCPGT00000014390.1">
    <property type="protein sequence ID" value="ENSCPGP00000013124.1"/>
    <property type="gene ID" value="ENSCPGG00000009310.1"/>
</dbReference>
<dbReference type="Proteomes" id="UP000694419">
    <property type="component" value="Unplaced"/>
</dbReference>
<keyword evidence="2" id="KW-1185">Reference proteome</keyword>